<evidence type="ECO:0000259" key="1">
    <source>
        <dbReference type="PROSITE" id="PS50035"/>
    </source>
</evidence>
<dbReference type="InterPro" id="IPR025202">
    <property type="entry name" value="PLD-like_dom"/>
</dbReference>
<proteinExistence type="predicted"/>
<evidence type="ECO:0000313" key="5">
    <source>
        <dbReference type="Proteomes" id="UP000192277"/>
    </source>
</evidence>
<dbReference type="PANTHER" id="PTHR10799">
    <property type="entry name" value="SNF2/RAD54 HELICASE FAMILY"/>
    <property type="match status" value="1"/>
</dbReference>
<dbReference type="InterPro" id="IPR000330">
    <property type="entry name" value="SNF2_N"/>
</dbReference>
<name>A0ABX3NXJ6_9BACT</name>
<dbReference type="InterPro" id="IPR001650">
    <property type="entry name" value="Helicase_C-like"/>
</dbReference>
<feature type="domain" description="Helicase ATP-binding" evidence="2">
    <location>
        <begin position="257"/>
        <end position="406"/>
    </location>
</feature>
<dbReference type="PROSITE" id="PS50035">
    <property type="entry name" value="PLD"/>
    <property type="match status" value="1"/>
</dbReference>
<dbReference type="InterPro" id="IPR014001">
    <property type="entry name" value="Helicase_ATP-bd"/>
</dbReference>
<dbReference type="RefSeq" id="WP_014221578.1">
    <property type="nucleotide sequence ID" value="NZ_LWBO01000012.1"/>
</dbReference>
<dbReference type="Pfam" id="PF00271">
    <property type="entry name" value="Helicase_C"/>
    <property type="match status" value="1"/>
</dbReference>
<evidence type="ECO:0000259" key="3">
    <source>
        <dbReference type="PROSITE" id="PS51194"/>
    </source>
</evidence>
<dbReference type="Gene3D" id="3.30.870.10">
    <property type="entry name" value="Endonuclease Chain A"/>
    <property type="match status" value="1"/>
</dbReference>
<keyword evidence="5" id="KW-1185">Reference proteome</keyword>
<dbReference type="InterPro" id="IPR003593">
    <property type="entry name" value="AAA+_ATPase"/>
</dbReference>
<evidence type="ECO:0000259" key="2">
    <source>
        <dbReference type="PROSITE" id="PS51192"/>
    </source>
</evidence>
<dbReference type="SMART" id="SM00382">
    <property type="entry name" value="AAA"/>
    <property type="match status" value="1"/>
</dbReference>
<gene>
    <name evidence="4" type="ORF">A4D02_06590</name>
</gene>
<dbReference type="EMBL" id="LWBO01000012">
    <property type="protein sequence ID" value="OQP48378.1"/>
    <property type="molecule type" value="Genomic_DNA"/>
</dbReference>
<evidence type="ECO:0008006" key="6">
    <source>
        <dbReference type="Google" id="ProtNLM"/>
    </source>
</evidence>
<dbReference type="Gene3D" id="3.40.50.10810">
    <property type="entry name" value="Tandem AAA-ATPase domain"/>
    <property type="match status" value="1"/>
</dbReference>
<feature type="domain" description="Helicase C-terminal" evidence="3">
    <location>
        <begin position="642"/>
        <end position="804"/>
    </location>
</feature>
<dbReference type="SUPFAM" id="SSF56024">
    <property type="entry name" value="Phospholipase D/nuclease"/>
    <property type="match status" value="1"/>
</dbReference>
<evidence type="ECO:0000313" key="4">
    <source>
        <dbReference type="EMBL" id="OQP48378.1"/>
    </source>
</evidence>
<dbReference type="SMART" id="SM00487">
    <property type="entry name" value="DEXDc"/>
    <property type="match status" value="1"/>
</dbReference>
<organism evidence="4 5">
    <name type="scientific">Niastella koreensis</name>
    <dbReference type="NCBI Taxonomy" id="354356"/>
    <lineage>
        <taxon>Bacteria</taxon>
        <taxon>Pseudomonadati</taxon>
        <taxon>Bacteroidota</taxon>
        <taxon>Chitinophagia</taxon>
        <taxon>Chitinophagales</taxon>
        <taxon>Chitinophagaceae</taxon>
        <taxon>Niastella</taxon>
    </lineage>
</organism>
<dbReference type="InterPro" id="IPR038718">
    <property type="entry name" value="SNF2-like_sf"/>
</dbReference>
<dbReference type="CDD" id="cd09117">
    <property type="entry name" value="PLDc_Bfil_DEXD_like"/>
    <property type="match status" value="1"/>
</dbReference>
<protein>
    <recommendedName>
        <fullName evidence="6">Helicase domain protein</fullName>
    </recommendedName>
</protein>
<sequence length="1075" mass="124187">MQKELFDHDYNRNWPAQDKFPINEETQGAQVNNILKKDILNTKNFIVVTGFTSLSHIVETFGATDHPNLQKARIVVGFDIDQRISKRIVSHSLPAEIKEFWVKQGVSIKLCSAKINIIEKINKQLIDFRFKKRLHAKLYVGDRYAMLGSSNFSKSGLLHQREANIRVGNETDLTEKLQYDSIKLLAENYYELSDDFNKEIIDLLNSLLKDAIWEEALARAIAEIKENKWMKDFPILYQSIVNTELWPSQKMAIARAMSIIQDQGNVLLADPTGSGKTKLATTLAYTLFHWLGENGRKDRSNALVIAPKQVCENWEAEGSRFSLLNKIESMGKLSNSKGKSIEKLQREIEKVDILLIDEAHHYHNWKSKRSLRLRPKRSSHIILSTATPINKRAEDLLRLIELLDIDNLSDPDLESYILLRNSKYGLVDDKHLDRLRDYINQFIVRRTKKELNKLIANEPHFYKNRNGHLCKYPKTISDIYSTGETPRDRQIAREIHQLLIGLKGINYLQKLTIPVYYANEDQKRQYIVQRFNSAPALAAFEIKSSLRSSNVALFEYLYGSDAANLHYNIHSSKSKTGNLLGTIQRCKINVPKILFPPSWLQSEHHWILNKESYIEACENESSIYNKIGALCKELSGQRELHKAKMLLQKANEFGKVIAFDSTVITLDYLDYLLKIEKTDTEVIVATGQNERNRRLVQENLSNLKFDSQDKLIALCSDAMSEGINLPSAKALALLDMPSVLRIIEQRIGRLERMDSEHDRIYAFWPDDSVEFSLNGDRKIIETLLLTDRLIRGNVDIPQKLYDKYLKSGFDIKKYIKTFHEYSQEESDWQGVKDSTQNINNLIYGKNALIDKKTYELYMDIDATVKSAISFLESECSWSFFCFRGTSTRSPKWLFIDETSKTFTDFSIIAEKLEIYLKRTDIIQRKWNDVNTDLEINSVIRKLRMVEKSLLPNKKKRALNVAERLLKQYLSHEKDITIARRELIQKLLNILSHKISDNSIVDFDRFADSWLVVLQPIIDMKRSKQLSRRKVITLKDLTIKDVTLSNEELSEIYEGCQTATGLDEMISACIISVKKS</sequence>
<comment type="caution">
    <text evidence="4">The sequence shown here is derived from an EMBL/GenBank/DDBJ whole genome shotgun (WGS) entry which is preliminary data.</text>
</comment>
<feature type="domain" description="PLD phosphodiesterase" evidence="1">
    <location>
        <begin position="130"/>
        <end position="156"/>
    </location>
</feature>
<reference evidence="4 5" key="1">
    <citation type="submission" date="2016-04" db="EMBL/GenBank/DDBJ databases">
        <authorList>
            <person name="Chen L."/>
            <person name="Zhuang W."/>
            <person name="Wang G."/>
        </authorList>
    </citation>
    <scope>NUCLEOTIDE SEQUENCE [LARGE SCALE GENOMIC DNA]</scope>
    <source>
        <strain evidence="5">GR20</strain>
    </source>
</reference>
<dbReference type="Pfam" id="PF00176">
    <property type="entry name" value="SNF2-rel_dom"/>
    <property type="match status" value="1"/>
</dbReference>
<dbReference type="PROSITE" id="PS51192">
    <property type="entry name" value="HELICASE_ATP_BIND_1"/>
    <property type="match status" value="1"/>
</dbReference>
<accession>A0ABX3NXJ6</accession>
<dbReference type="Pfam" id="PF13091">
    <property type="entry name" value="PLDc_2"/>
    <property type="match status" value="1"/>
</dbReference>
<dbReference type="InterPro" id="IPR027417">
    <property type="entry name" value="P-loop_NTPase"/>
</dbReference>
<dbReference type="Gene3D" id="3.40.50.300">
    <property type="entry name" value="P-loop containing nucleotide triphosphate hydrolases"/>
    <property type="match status" value="2"/>
</dbReference>
<dbReference type="InterPro" id="IPR001736">
    <property type="entry name" value="PLipase_D/transphosphatidylase"/>
</dbReference>
<dbReference type="Proteomes" id="UP000192277">
    <property type="component" value="Unassembled WGS sequence"/>
</dbReference>
<dbReference type="PROSITE" id="PS51194">
    <property type="entry name" value="HELICASE_CTER"/>
    <property type="match status" value="1"/>
</dbReference>
<dbReference type="SUPFAM" id="SSF52540">
    <property type="entry name" value="P-loop containing nucleoside triphosphate hydrolases"/>
    <property type="match status" value="2"/>
</dbReference>